<gene>
    <name evidence="2" type="ORF">D9758_007511</name>
</gene>
<evidence type="ECO:0008006" key="4">
    <source>
        <dbReference type="Google" id="ProtNLM"/>
    </source>
</evidence>
<feature type="region of interest" description="Disordered" evidence="1">
    <location>
        <begin position="209"/>
        <end position="559"/>
    </location>
</feature>
<feature type="compositionally biased region" description="Low complexity" evidence="1">
    <location>
        <begin position="510"/>
        <end position="540"/>
    </location>
</feature>
<feature type="region of interest" description="Disordered" evidence="1">
    <location>
        <begin position="171"/>
        <end position="195"/>
    </location>
</feature>
<feature type="compositionally biased region" description="Basic residues" evidence="1">
    <location>
        <begin position="1031"/>
        <end position="1041"/>
    </location>
</feature>
<dbReference type="OrthoDB" id="774557at2759"/>
<feature type="compositionally biased region" description="Low complexity" evidence="1">
    <location>
        <begin position="944"/>
        <end position="1004"/>
    </location>
</feature>
<name>A0A8H5LHV9_9AGAR</name>
<feature type="region of interest" description="Disordered" evidence="1">
    <location>
        <begin position="1"/>
        <end position="58"/>
    </location>
</feature>
<dbReference type="EMBL" id="JAACJM010000050">
    <property type="protein sequence ID" value="KAF5357714.1"/>
    <property type="molecule type" value="Genomic_DNA"/>
</dbReference>
<dbReference type="InterPro" id="IPR029005">
    <property type="entry name" value="LIM-bd/SEUSS"/>
</dbReference>
<feature type="compositionally biased region" description="Low complexity" evidence="1">
    <location>
        <begin position="305"/>
        <end position="314"/>
    </location>
</feature>
<protein>
    <recommendedName>
        <fullName evidence="4">LIM-domain binding protein-domain-containing protein</fullName>
    </recommendedName>
</protein>
<feature type="compositionally biased region" description="Polar residues" evidence="1">
    <location>
        <begin position="450"/>
        <end position="463"/>
    </location>
</feature>
<feature type="compositionally biased region" description="Low complexity" evidence="1">
    <location>
        <begin position="322"/>
        <end position="331"/>
    </location>
</feature>
<feature type="compositionally biased region" description="Polar residues" evidence="1">
    <location>
        <begin position="372"/>
        <end position="384"/>
    </location>
</feature>
<feature type="compositionally biased region" description="Low complexity" evidence="1">
    <location>
        <begin position="433"/>
        <end position="442"/>
    </location>
</feature>
<evidence type="ECO:0000313" key="3">
    <source>
        <dbReference type="Proteomes" id="UP000559256"/>
    </source>
</evidence>
<dbReference type="Proteomes" id="UP000559256">
    <property type="component" value="Unassembled WGS sequence"/>
</dbReference>
<feature type="compositionally biased region" description="Low complexity" evidence="1">
    <location>
        <begin position="407"/>
        <end position="419"/>
    </location>
</feature>
<feature type="compositionally biased region" description="Polar residues" evidence="1">
    <location>
        <begin position="1020"/>
        <end position="1030"/>
    </location>
</feature>
<feature type="region of interest" description="Disordered" evidence="1">
    <location>
        <begin position="883"/>
        <end position="1041"/>
    </location>
</feature>
<accession>A0A8H5LHV9</accession>
<evidence type="ECO:0000313" key="2">
    <source>
        <dbReference type="EMBL" id="KAF5357714.1"/>
    </source>
</evidence>
<dbReference type="AlphaFoldDB" id="A0A8H5LHV9"/>
<feature type="compositionally biased region" description="Polar residues" evidence="1">
    <location>
        <begin position="883"/>
        <end position="892"/>
    </location>
</feature>
<reference evidence="2 3" key="1">
    <citation type="journal article" date="2020" name="ISME J.">
        <title>Uncovering the hidden diversity of litter-decomposition mechanisms in mushroom-forming fungi.</title>
        <authorList>
            <person name="Floudas D."/>
            <person name="Bentzer J."/>
            <person name="Ahren D."/>
            <person name="Johansson T."/>
            <person name="Persson P."/>
            <person name="Tunlid A."/>
        </authorList>
    </citation>
    <scope>NUCLEOTIDE SEQUENCE [LARGE SCALE GENOMIC DNA]</scope>
    <source>
        <strain evidence="2 3">CBS 291.85</strain>
    </source>
</reference>
<feature type="compositionally biased region" description="Polar residues" evidence="1">
    <location>
        <begin position="27"/>
        <end position="37"/>
    </location>
</feature>
<comment type="caution">
    <text evidence="2">The sequence shown here is derived from an EMBL/GenBank/DDBJ whole genome shotgun (WGS) entry which is preliminary data.</text>
</comment>
<feature type="compositionally biased region" description="Polar residues" evidence="1">
    <location>
        <begin position="295"/>
        <end position="304"/>
    </location>
</feature>
<feature type="compositionally biased region" description="Polar residues" evidence="1">
    <location>
        <begin position="341"/>
        <end position="365"/>
    </location>
</feature>
<dbReference type="PANTHER" id="PTHR10378">
    <property type="entry name" value="LIM DOMAIN-BINDING PROTEIN"/>
    <property type="match status" value="1"/>
</dbReference>
<dbReference type="Pfam" id="PF01803">
    <property type="entry name" value="LIM_bind"/>
    <property type="match status" value="1"/>
</dbReference>
<feature type="compositionally biased region" description="Gly residues" evidence="1">
    <location>
        <begin position="47"/>
        <end position="56"/>
    </location>
</feature>
<sequence>MNVTPRADLLRPTGMNQPPILGLNGPSFLQNTSQAGPQSAMGLPPNAGGGPMGMLPGGVSNTNPGMVGRGYPMPPNSMMPQGAHRIPMRPGQGGPPLMNGPGGSVQGNPHMGSPNNHQLNNMNFPSGMMPPGGSGPMRRAVSQPQPQNGMGHVGGIPPGVNGGMGIGMGMTTSASIPPQMRPPQHPQGPGHGTMRHMQSDMAMSMAGRPAAGGNMGGGNMGNVSRTMPIMGSLGQPPNGSSGMSGGMPHQNNFQNNMSMGHQPPHSSSPRPGPGPHAPAHNPGMSMGAPGPSQPPINRTRMTPDNSNFMNFGNPSFPPSNPPAANRMPANNTYPVIPSTPPNSMNEMSQSMSGSMGNTPSGTPNRPTFMPTPAQQFESMQQNGDANFGTPFGTSRPGSIPNHPPQPSSQQSHHQSPHSSDMMNIYPPRPPSQPQNQQNQQNPTGRPPSSAGPSRTPRPSQQLPSHPPNTNPHQSGRIPPPQTGPNNVRPPSSGGVSHPPAIAPRPPNQHPPSSTEPSPTASSSPPSDPSQNQQPQSQPHPQHQPQPIPSTSAVSIPRAVPNTPALGHGVGLIRLLQFSGILANESKQKFQLSWWNDLIREYFTPKAVMRFTLWKDSQRNEAKPFEIGVPILPRFFLATTQSGVKSMTLTLDGARERLFAYGHAVVECVSAIWTYRYNNGYIVTLRGPLTVHVLLTAPPPPGPTGSTHTSAGSYLLKFEDFQFDALMHDKYIALDSIVGQRIMESPRGLPFLGDMMPQPMDDDEKKWEEPKVMIERGFFPGEPVNAFGIPQATMRCLELAESVASMQDLIGYSCEMNLGPKESLIKLTNKIRDSLPFQIPASLQQSILHNNGAYPPGYPAFGNMASYPPNAISLYTSAPYSVTNPNPNSAPSQTATGATPSTMTSSMSSPQNAPASANSSPRKGHKTIPGQGQQPPPGGPGPSAGPGAATATTPVNANASTTPNPANASIPNPNANPNGNPNANPNSGSVSASTPGSSSTTNTPALAHAPLKRKQVPESPAQANADSQPSAKRTRKRGRTNA</sequence>
<proteinExistence type="predicted"/>
<feature type="compositionally biased region" description="Low complexity" evidence="1">
    <location>
        <begin position="893"/>
        <end position="920"/>
    </location>
</feature>
<organism evidence="2 3">
    <name type="scientific">Tetrapyrgos nigripes</name>
    <dbReference type="NCBI Taxonomy" id="182062"/>
    <lineage>
        <taxon>Eukaryota</taxon>
        <taxon>Fungi</taxon>
        <taxon>Dikarya</taxon>
        <taxon>Basidiomycota</taxon>
        <taxon>Agaricomycotina</taxon>
        <taxon>Agaricomycetes</taxon>
        <taxon>Agaricomycetidae</taxon>
        <taxon>Agaricales</taxon>
        <taxon>Marasmiineae</taxon>
        <taxon>Marasmiaceae</taxon>
        <taxon>Tetrapyrgos</taxon>
    </lineage>
</organism>
<keyword evidence="3" id="KW-1185">Reference proteome</keyword>
<feature type="compositionally biased region" description="Pro residues" evidence="1">
    <location>
        <begin position="500"/>
        <end position="509"/>
    </location>
</feature>
<feature type="compositionally biased region" description="Polar residues" evidence="1">
    <location>
        <begin position="249"/>
        <end position="259"/>
    </location>
</feature>
<evidence type="ECO:0000256" key="1">
    <source>
        <dbReference type="SAM" id="MobiDB-lite"/>
    </source>
</evidence>